<dbReference type="PIRSF" id="PIRSF005461">
    <property type="entry name" value="23S_rRNA_mtase"/>
    <property type="match status" value="1"/>
</dbReference>
<dbReference type="STRING" id="322104.A3LN04"/>
<dbReference type="eggNOG" id="KOG4589">
    <property type="taxonomic scope" value="Eukaryota"/>
</dbReference>
<dbReference type="InterPro" id="IPR002877">
    <property type="entry name" value="RNA_MeTrfase_FtsJ_dom"/>
</dbReference>
<dbReference type="InterPro" id="IPR029063">
    <property type="entry name" value="SAM-dependent_MTases_sf"/>
</dbReference>
<dbReference type="Proteomes" id="UP000002258">
    <property type="component" value="Chromosome 2"/>
</dbReference>
<dbReference type="InterPro" id="IPR015507">
    <property type="entry name" value="rRNA-MeTfrase_E"/>
</dbReference>
<evidence type="ECO:0000256" key="4">
    <source>
        <dbReference type="ARBA" id="ARBA00022679"/>
    </source>
</evidence>
<accession>A3LN04</accession>
<dbReference type="Pfam" id="PF01728">
    <property type="entry name" value="FtsJ"/>
    <property type="match status" value="1"/>
</dbReference>
<sequence>MYIAVSRCLRSETQGDIVNFIRYKSKSSTRWLNRQVNDPHTKQSKSDHYRSRAAYKLIEIDQKYSVFNRKTENILDLGFAPGAWTQVAVERMKKLGVKSSILGVDLILSTAPKGSHFIQGNILSKKTHDDIRDFFTRKQSEIVKESEGSEIEIIDQKRKMLTVDLVLSDMMSNTSGIKDNDHYASMDLCDGAIILACEVLKEGGSLVMKFYTGKEDQVLQERMRLLFEKVYRFKPQACRNESREMYIIGVGKKRDICVEEVFH</sequence>
<keyword evidence="5 7" id="KW-0949">S-adenosyl-L-methionine</keyword>
<dbReference type="PANTHER" id="PTHR10920">
    <property type="entry name" value="RIBOSOMAL RNA METHYLTRANSFERASE"/>
    <property type="match status" value="1"/>
</dbReference>
<dbReference type="KEGG" id="pic:PICST_54885"/>
<keyword evidence="10" id="KW-1185">Reference proteome</keyword>
<evidence type="ECO:0000256" key="7">
    <source>
        <dbReference type="PIRSR" id="PIRSR005461-1"/>
    </source>
</evidence>
<dbReference type="PANTHER" id="PTHR10920:SF18">
    <property type="entry name" value="RRNA METHYLTRANSFERASE 2, MITOCHONDRIAL"/>
    <property type="match status" value="1"/>
</dbReference>
<evidence type="ECO:0000259" key="8">
    <source>
        <dbReference type="Pfam" id="PF01728"/>
    </source>
</evidence>
<reference evidence="9 10" key="1">
    <citation type="journal article" date="2007" name="Nat. Biotechnol.">
        <title>Genome sequence of the lignocellulose-bioconverting and xylose-fermenting yeast Pichia stipitis.</title>
        <authorList>
            <person name="Jeffries T.W."/>
            <person name="Grigoriev I.V."/>
            <person name="Grimwood J."/>
            <person name="Laplaza J.M."/>
            <person name="Aerts A."/>
            <person name="Salamov A."/>
            <person name="Schmutz J."/>
            <person name="Lindquist E."/>
            <person name="Dehal P."/>
            <person name="Shapiro H."/>
            <person name="Jin Y.S."/>
            <person name="Passoth V."/>
            <person name="Richardson P.M."/>
        </authorList>
    </citation>
    <scope>NUCLEOTIDE SEQUENCE [LARGE SCALE GENOMIC DNA]</scope>
    <source>
        <strain evidence="10">ATCC 58785 / CBS 6054 / NBRC 10063 / NRRL Y-11545</strain>
    </source>
</reference>
<dbReference type="InterPro" id="IPR050082">
    <property type="entry name" value="RNA_methyltr_RlmE"/>
</dbReference>
<evidence type="ECO:0000256" key="6">
    <source>
        <dbReference type="ARBA" id="ARBA00041184"/>
    </source>
</evidence>
<dbReference type="HAMAP" id="MF_01547">
    <property type="entry name" value="RNA_methyltr_E"/>
    <property type="match status" value="1"/>
</dbReference>
<dbReference type="EMBL" id="CP000496">
    <property type="protein sequence ID" value="ABN64775.2"/>
    <property type="molecule type" value="Genomic_DNA"/>
</dbReference>
<keyword evidence="2" id="KW-0698">rRNA processing</keyword>
<proteinExistence type="inferred from homology"/>
<dbReference type="GeneID" id="4836945"/>
<dbReference type="SUPFAM" id="SSF53335">
    <property type="entry name" value="S-adenosyl-L-methionine-dependent methyltransferases"/>
    <property type="match status" value="1"/>
</dbReference>
<dbReference type="RefSeq" id="XP_001382804.2">
    <property type="nucleotide sequence ID" value="XM_001382767.1"/>
</dbReference>
<name>A3LN04_PICST</name>
<dbReference type="FunCoup" id="A3LN04">
    <property type="interactions" value="18"/>
</dbReference>
<dbReference type="AlphaFoldDB" id="A3LN04"/>
<evidence type="ECO:0000256" key="2">
    <source>
        <dbReference type="ARBA" id="ARBA00022552"/>
    </source>
</evidence>
<dbReference type="InParanoid" id="A3LN04"/>
<feature type="domain" description="Ribosomal RNA methyltransferase FtsJ" evidence="8">
    <location>
        <begin position="49"/>
        <end position="251"/>
    </location>
</feature>
<evidence type="ECO:0000256" key="5">
    <source>
        <dbReference type="ARBA" id="ARBA00022691"/>
    </source>
</evidence>
<keyword evidence="4 9" id="KW-0808">Transferase</keyword>
<evidence type="ECO:0000256" key="3">
    <source>
        <dbReference type="ARBA" id="ARBA00022603"/>
    </source>
</evidence>
<keyword evidence="3 9" id="KW-0489">Methyltransferase</keyword>
<evidence type="ECO:0000313" key="9">
    <source>
        <dbReference type="EMBL" id="ABN64775.2"/>
    </source>
</evidence>
<protein>
    <recommendedName>
        <fullName evidence="6">rRNA methyltransferase 2, mitochondrial</fullName>
    </recommendedName>
</protein>
<dbReference type="Gene3D" id="3.40.50.150">
    <property type="entry name" value="Vaccinia Virus protein VP39"/>
    <property type="match status" value="1"/>
</dbReference>
<dbReference type="GO" id="GO:0005739">
    <property type="term" value="C:mitochondrion"/>
    <property type="evidence" value="ECO:0007669"/>
    <property type="project" value="TreeGrafter"/>
</dbReference>
<evidence type="ECO:0000256" key="1">
    <source>
        <dbReference type="ARBA" id="ARBA00009258"/>
    </source>
</evidence>
<organism evidence="9 10">
    <name type="scientific">Scheffersomyces stipitis (strain ATCC 58785 / CBS 6054 / NBRC 10063 / NRRL Y-11545)</name>
    <name type="common">Yeast</name>
    <name type="synonym">Pichia stipitis</name>
    <dbReference type="NCBI Taxonomy" id="322104"/>
    <lineage>
        <taxon>Eukaryota</taxon>
        <taxon>Fungi</taxon>
        <taxon>Dikarya</taxon>
        <taxon>Ascomycota</taxon>
        <taxon>Saccharomycotina</taxon>
        <taxon>Pichiomycetes</taxon>
        <taxon>Debaryomycetaceae</taxon>
        <taxon>Scheffersomyces</taxon>
    </lineage>
</organism>
<dbReference type="GO" id="GO:0008650">
    <property type="term" value="F:rRNA (uridine-2'-O-)-methyltransferase activity"/>
    <property type="evidence" value="ECO:0007669"/>
    <property type="project" value="TreeGrafter"/>
</dbReference>
<evidence type="ECO:0000313" key="10">
    <source>
        <dbReference type="Proteomes" id="UP000002258"/>
    </source>
</evidence>
<comment type="similarity">
    <text evidence="1">Belongs to the class I-like SAM-binding methyltransferase superfamily. RNA methyltransferase RlmE family.</text>
</comment>
<dbReference type="HOGENOM" id="CLU_009422_2_2_1"/>
<dbReference type="OMA" id="HRQTDHL"/>
<feature type="active site" description="Proton acceptor" evidence="7">
    <location>
        <position position="209"/>
    </location>
</feature>
<gene>
    <name evidence="9" type="primary">MRM2</name>
    <name evidence="9" type="ORF">PICST_54885</name>
</gene>
<dbReference type="OrthoDB" id="20105at2759"/>